<feature type="binding site" evidence="5">
    <location>
        <position position="73"/>
    </location>
    <ligand>
        <name>isopentenyl diphosphate</name>
        <dbReference type="ChEBI" id="CHEBI:128769"/>
    </ligand>
</feature>
<dbReference type="InterPro" id="IPR003451">
    <property type="entry name" value="LytB/IspH"/>
</dbReference>
<accession>D6Z2I3</accession>
<feature type="binding site" evidence="5">
    <location>
        <position position="217"/>
    </location>
    <ligand>
        <name>isopentenyl diphosphate</name>
        <dbReference type="ChEBI" id="CHEBI:128769"/>
    </ligand>
</feature>
<comment type="pathway">
    <text evidence="5">Isoprenoid biosynthesis; isopentenyl diphosphate biosynthesis via DXP pathway; isopentenyl diphosphate from 1-deoxy-D-xylulose 5-phosphate: step 6/6.</text>
</comment>
<dbReference type="HOGENOM" id="CLU_027486_0_1_7"/>
<protein>
    <recommendedName>
        <fullName evidence="5">4-hydroxy-3-methylbut-2-enyl diphosphate reductase</fullName>
        <shortName evidence="5">HMBPP reductase</shortName>
        <ecNumber evidence="5">1.17.7.4</ecNumber>
    </recommendedName>
</protein>
<keyword evidence="7" id="KW-1185">Reference proteome</keyword>
<reference evidence="7" key="1">
    <citation type="submission" date="2010-02" db="EMBL/GenBank/DDBJ databases">
        <title>Complete sequence of Desulfurivibrio alkaliphilus AHT2.</title>
        <authorList>
            <consortium name="US DOE Joint Genome Institute"/>
            <person name="Pitluck S."/>
            <person name="Chertkov O."/>
            <person name="Detter J.C."/>
            <person name="Han C."/>
            <person name="Tapia R."/>
            <person name="Larimer F."/>
            <person name="Land M."/>
            <person name="Hauser L."/>
            <person name="Kyrpides N."/>
            <person name="Mikhailova N."/>
            <person name="Sorokin D.Y."/>
            <person name="Muyzer G."/>
            <person name="Woyke T."/>
        </authorList>
    </citation>
    <scope>NUCLEOTIDE SEQUENCE [LARGE SCALE GENOMIC DNA]</scope>
    <source>
        <strain evidence="7">DSM 19089 / UNIQEM U267 / AHT2</strain>
    </source>
</reference>
<evidence type="ECO:0000313" key="6">
    <source>
        <dbReference type="EMBL" id="ADH85758.1"/>
    </source>
</evidence>
<organism evidence="6 7">
    <name type="scientific">Desulfurivibrio alkaliphilus (strain DSM 19089 / UNIQEM U267 / AHT2)</name>
    <dbReference type="NCBI Taxonomy" id="589865"/>
    <lineage>
        <taxon>Bacteria</taxon>
        <taxon>Pseudomonadati</taxon>
        <taxon>Thermodesulfobacteriota</taxon>
        <taxon>Desulfobulbia</taxon>
        <taxon>Desulfobulbales</taxon>
        <taxon>Desulfobulbaceae</taxon>
        <taxon>Desulfurivibrio</taxon>
    </lineage>
</organism>
<dbReference type="EC" id="1.17.7.4" evidence="5"/>
<dbReference type="GO" id="GO:0050992">
    <property type="term" value="P:dimethylallyl diphosphate biosynthetic process"/>
    <property type="evidence" value="ECO:0007669"/>
    <property type="project" value="UniProtKB-UniRule"/>
</dbReference>
<keyword evidence="5" id="KW-0414">Isoprene biosynthesis</keyword>
<evidence type="ECO:0000256" key="1">
    <source>
        <dbReference type="ARBA" id="ARBA00022485"/>
    </source>
</evidence>
<comment type="cofactor">
    <cofactor evidence="5">
        <name>[4Fe-4S] cluster</name>
        <dbReference type="ChEBI" id="CHEBI:49883"/>
    </cofactor>
    <text evidence="5">Binds 1 [4Fe-4S] cluster per subunit.</text>
</comment>
<dbReference type="Gene3D" id="3.40.1010.20">
    <property type="entry name" value="4-hydroxy-3-methylbut-2-enyl diphosphate reductase, catalytic domain"/>
    <property type="match status" value="2"/>
</dbReference>
<dbReference type="RefSeq" id="WP_013163287.1">
    <property type="nucleotide sequence ID" value="NC_014216.1"/>
</dbReference>
<feature type="binding site" evidence="5">
    <location>
        <position position="189"/>
    </location>
    <ligand>
        <name>[4Fe-4S] cluster</name>
        <dbReference type="ChEBI" id="CHEBI:49883"/>
    </ligand>
</feature>
<feature type="binding site" evidence="5">
    <location>
        <position position="161"/>
    </location>
    <ligand>
        <name>(2E)-4-hydroxy-3-methylbut-2-enyl diphosphate</name>
        <dbReference type="ChEBI" id="CHEBI:128753"/>
    </ligand>
</feature>
<evidence type="ECO:0000256" key="4">
    <source>
        <dbReference type="ARBA" id="ARBA00023014"/>
    </source>
</evidence>
<feature type="active site" description="Proton donor" evidence="5">
    <location>
        <position position="125"/>
    </location>
</feature>
<name>D6Z2I3_DESAT</name>
<keyword evidence="4 5" id="KW-0411">Iron-sulfur</keyword>
<dbReference type="eggNOG" id="COG0761">
    <property type="taxonomic scope" value="Bacteria"/>
</dbReference>
<feature type="binding site" evidence="5">
    <location>
        <position position="219"/>
    </location>
    <ligand>
        <name>(2E)-4-hydroxy-3-methylbut-2-enyl diphosphate</name>
        <dbReference type="ChEBI" id="CHEBI:128753"/>
    </ligand>
</feature>
<keyword evidence="2 5" id="KW-0479">Metal-binding</keyword>
<keyword evidence="3 5" id="KW-0408">Iron</keyword>
<dbReference type="NCBIfam" id="TIGR00216">
    <property type="entry name" value="ispH_lytB"/>
    <property type="match status" value="1"/>
</dbReference>
<gene>
    <name evidence="5" type="primary">ispH</name>
    <name evidence="6" type="ordered locus">DaAHT2_1060</name>
</gene>
<dbReference type="STRING" id="589865.DaAHT2_1060"/>
<comment type="catalytic activity">
    <reaction evidence="5">
        <text>isopentenyl diphosphate + 2 oxidized [2Fe-2S]-[ferredoxin] + H2O = (2E)-4-hydroxy-3-methylbut-2-enyl diphosphate + 2 reduced [2Fe-2S]-[ferredoxin] + 2 H(+)</text>
        <dbReference type="Rhea" id="RHEA:24488"/>
        <dbReference type="Rhea" id="RHEA-COMP:10000"/>
        <dbReference type="Rhea" id="RHEA-COMP:10001"/>
        <dbReference type="ChEBI" id="CHEBI:15377"/>
        <dbReference type="ChEBI" id="CHEBI:15378"/>
        <dbReference type="ChEBI" id="CHEBI:33737"/>
        <dbReference type="ChEBI" id="CHEBI:33738"/>
        <dbReference type="ChEBI" id="CHEBI:128753"/>
        <dbReference type="ChEBI" id="CHEBI:128769"/>
        <dbReference type="EC" id="1.17.7.4"/>
    </reaction>
</comment>
<dbReference type="GO" id="GO:0051539">
    <property type="term" value="F:4 iron, 4 sulfur cluster binding"/>
    <property type="evidence" value="ECO:0007669"/>
    <property type="project" value="UniProtKB-UniRule"/>
</dbReference>
<dbReference type="CDD" id="cd13944">
    <property type="entry name" value="lytB_ispH"/>
    <property type="match status" value="1"/>
</dbReference>
<keyword evidence="1 5" id="KW-0004">4Fe-4S</keyword>
<dbReference type="GO" id="GO:0019288">
    <property type="term" value="P:isopentenyl diphosphate biosynthetic process, methylerythritol 4-phosphate pathway"/>
    <property type="evidence" value="ECO:0007669"/>
    <property type="project" value="UniProtKB-UniRule"/>
</dbReference>
<dbReference type="Proteomes" id="UP000001508">
    <property type="component" value="Chromosome"/>
</dbReference>
<feature type="binding site" evidence="5">
    <location>
        <position position="261"/>
    </location>
    <ligand>
        <name>isopentenyl diphosphate</name>
        <dbReference type="ChEBI" id="CHEBI:128769"/>
    </ligand>
</feature>
<feature type="binding site" evidence="5">
    <location>
        <position position="73"/>
    </location>
    <ligand>
        <name>(2E)-4-hydroxy-3-methylbut-2-enyl diphosphate</name>
        <dbReference type="ChEBI" id="CHEBI:128753"/>
    </ligand>
</feature>
<dbReference type="GO" id="GO:0016114">
    <property type="term" value="P:terpenoid biosynthetic process"/>
    <property type="evidence" value="ECO:0007669"/>
    <property type="project" value="UniProtKB-UniRule"/>
</dbReference>
<evidence type="ECO:0000256" key="3">
    <source>
        <dbReference type="ARBA" id="ARBA00023004"/>
    </source>
</evidence>
<feature type="binding site" evidence="5">
    <location>
        <position position="123"/>
    </location>
    <ligand>
        <name>(2E)-4-hydroxy-3-methylbut-2-enyl diphosphate</name>
        <dbReference type="ChEBI" id="CHEBI:128753"/>
    </ligand>
</feature>
<feature type="binding site" evidence="5">
    <location>
        <position position="219"/>
    </location>
    <ligand>
        <name>isopentenyl diphosphate</name>
        <dbReference type="ChEBI" id="CHEBI:128769"/>
    </ligand>
</feature>
<dbReference type="GO" id="GO:0046872">
    <property type="term" value="F:metal ion binding"/>
    <property type="evidence" value="ECO:0007669"/>
    <property type="project" value="UniProtKB-KW"/>
</dbReference>
<feature type="binding site" evidence="5">
    <location>
        <position position="217"/>
    </location>
    <ligand>
        <name>dimethylallyl diphosphate</name>
        <dbReference type="ChEBI" id="CHEBI:57623"/>
    </ligand>
</feature>
<evidence type="ECO:0000256" key="5">
    <source>
        <dbReference type="HAMAP-Rule" id="MF_00191"/>
    </source>
</evidence>
<comment type="catalytic activity">
    <reaction evidence="5">
        <text>dimethylallyl diphosphate + 2 oxidized [2Fe-2S]-[ferredoxin] + H2O = (2E)-4-hydroxy-3-methylbut-2-enyl diphosphate + 2 reduced [2Fe-2S]-[ferredoxin] + 2 H(+)</text>
        <dbReference type="Rhea" id="RHEA:24825"/>
        <dbReference type="Rhea" id="RHEA-COMP:10000"/>
        <dbReference type="Rhea" id="RHEA-COMP:10001"/>
        <dbReference type="ChEBI" id="CHEBI:15377"/>
        <dbReference type="ChEBI" id="CHEBI:15378"/>
        <dbReference type="ChEBI" id="CHEBI:33737"/>
        <dbReference type="ChEBI" id="CHEBI:33738"/>
        <dbReference type="ChEBI" id="CHEBI:57623"/>
        <dbReference type="ChEBI" id="CHEBI:128753"/>
        <dbReference type="EC" id="1.17.7.4"/>
    </reaction>
</comment>
<dbReference type="OrthoDB" id="9804068at2"/>
<feature type="binding site" evidence="5">
    <location>
        <position position="12"/>
    </location>
    <ligand>
        <name>[4Fe-4S] cluster</name>
        <dbReference type="ChEBI" id="CHEBI:49883"/>
    </ligand>
</feature>
<dbReference type="Gene3D" id="3.40.50.11270">
    <property type="match status" value="1"/>
</dbReference>
<dbReference type="HAMAP" id="MF_00191">
    <property type="entry name" value="IspH"/>
    <property type="match status" value="1"/>
</dbReference>
<feature type="binding site" evidence="5">
    <location>
        <position position="41"/>
    </location>
    <ligand>
        <name>isopentenyl diphosphate</name>
        <dbReference type="ChEBI" id="CHEBI:128769"/>
    </ligand>
</feature>
<dbReference type="AlphaFoldDB" id="D6Z2I3"/>
<evidence type="ECO:0000256" key="2">
    <source>
        <dbReference type="ARBA" id="ARBA00022723"/>
    </source>
</evidence>
<dbReference type="KEGG" id="dak:DaAHT2_1060"/>
<dbReference type="FunCoup" id="D6Z2I3">
    <property type="interactions" value="397"/>
</dbReference>
<feature type="binding site" evidence="5">
    <location>
        <position position="123"/>
    </location>
    <ligand>
        <name>isopentenyl diphosphate</name>
        <dbReference type="ChEBI" id="CHEBI:128769"/>
    </ligand>
</feature>
<comment type="function">
    <text evidence="5">Catalyzes the conversion of 1-hydroxy-2-methyl-2-(E)-butenyl 4-diphosphate (HMBPP) into a mixture of isopentenyl diphosphate (IPP) and dimethylallyl diphosphate (DMAPP). Acts in the terminal step of the DOXP/MEP pathway for isoprenoid precursor biosynthesis.</text>
</comment>
<dbReference type="GO" id="GO:0051745">
    <property type="term" value="F:4-hydroxy-3-methylbut-2-enyl diphosphate reductase activity"/>
    <property type="evidence" value="ECO:0007669"/>
    <property type="project" value="UniProtKB-UniRule"/>
</dbReference>
<dbReference type="UniPathway" id="UPA00059">
    <property type="reaction ID" value="UER00105"/>
</dbReference>
<keyword evidence="5 6" id="KW-0560">Oxidoreductase</keyword>
<evidence type="ECO:0000313" key="7">
    <source>
        <dbReference type="Proteomes" id="UP000001508"/>
    </source>
</evidence>
<dbReference type="UniPathway" id="UPA00056">
    <property type="reaction ID" value="UER00097"/>
</dbReference>
<feature type="binding site" evidence="5">
    <location>
        <position position="95"/>
    </location>
    <ligand>
        <name>[4Fe-4S] cluster</name>
        <dbReference type="ChEBI" id="CHEBI:49883"/>
    </ligand>
</feature>
<feature type="binding site" evidence="5">
    <location>
        <position position="123"/>
    </location>
    <ligand>
        <name>dimethylallyl diphosphate</name>
        <dbReference type="ChEBI" id="CHEBI:57623"/>
    </ligand>
</feature>
<feature type="binding site" evidence="5">
    <location>
        <position position="261"/>
    </location>
    <ligand>
        <name>dimethylallyl diphosphate</name>
        <dbReference type="ChEBI" id="CHEBI:57623"/>
    </ligand>
</feature>
<feature type="binding site" evidence="5">
    <location>
        <position position="219"/>
    </location>
    <ligand>
        <name>dimethylallyl diphosphate</name>
        <dbReference type="ChEBI" id="CHEBI:57623"/>
    </ligand>
</feature>
<dbReference type="PANTHER" id="PTHR30426:SF0">
    <property type="entry name" value="4-HYDROXY-3-METHYLBUT-2-ENYL DIPHOSPHATE REDUCTASE"/>
    <property type="match status" value="1"/>
</dbReference>
<dbReference type="Pfam" id="PF02401">
    <property type="entry name" value="LYTB"/>
    <property type="match status" value="1"/>
</dbReference>
<comment type="similarity">
    <text evidence="5">Belongs to the IspH family.</text>
</comment>
<dbReference type="PANTHER" id="PTHR30426">
    <property type="entry name" value="4-HYDROXY-3-METHYLBUT-2-ENYL DIPHOSPHATE REDUCTASE"/>
    <property type="match status" value="1"/>
</dbReference>
<dbReference type="EMBL" id="CP001940">
    <property type="protein sequence ID" value="ADH85758.1"/>
    <property type="molecule type" value="Genomic_DNA"/>
</dbReference>
<feature type="binding site" evidence="5">
    <location>
        <position position="217"/>
    </location>
    <ligand>
        <name>(2E)-4-hydroxy-3-methylbut-2-enyl diphosphate</name>
        <dbReference type="ChEBI" id="CHEBI:128753"/>
    </ligand>
</feature>
<proteinExistence type="inferred from homology"/>
<feature type="binding site" evidence="5">
    <location>
        <position position="73"/>
    </location>
    <ligand>
        <name>dimethylallyl diphosphate</name>
        <dbReference type="ChEBI" id="CHEBI:57623"/>
    </ligand>
</feature>
<comment type="pathway">
    <text evidence="5">Isoprenoid biosynthesis; dimethylallyl diphosphate biosynthesis; dimethylallyl diphosphate from (2E)-4-hydroxy-3-methylbutenyl diphosphate: step 1/1.</text>
</comment>
<comment type="caution">
    <text evidence="5">Lacks conserved residue(s) required for the propagation of feature annotation.</text>
</comment>
<dbReference type="InParanoid" id="D6Z2I3"/>
<feature type="binding site" evidence="5">
    <location>
        <position position="261"/>
    </location>
    <ligand>
        <name>(2E)-4-hydroxy-3-methylbut-2-enyl diphosphate</name>
        <dbReference type="ChEBI" id="CHEBI:128753"/>
    </ligand>
</feature>
<sequence>MKVILAQHAGFCMGVRRAVETTLKLVDLRQGPIATYGPLIHNPQVLEMLEEKGVKVLEEVPADTTGTVVIRAHGVPPERKHRLEASGVVVEDATCPRVVKVQAIIDKYQKEGYTTVIVGDRDHAEVEGLMGHAGAAGLVVSRLTDLDELQLAPPYIVVSQTTQDEELFREITDEILKRFPGGKVFNTICDSTHKRQDEVREMCREIDALVVVGGRNSANTKRLAEIAHGLNCPVFLVETEDELEPDKLKKFHCVGVTAGASTPAWIIRQVVAALESIPG</sequence>
<feature type="binding site" evidence="5">
    <location>
        <position position="41"/>
    </location>
    <ligand>
        <name>dimethylallyl diphosphate</name>
        <dbReference type="ChEBI" id="CHEBI:57623"/>
    </ligand>
</feature>
<feature type="binding site" evidence="5">
    <location>
        <position position="41"/>
    </location>
    <ligand>
        <name>(2E)-4-hydroxy-3-methylbut-2-enyl diphosphate</name>
        <dbReference type="ChEBI" id="CHEBI:128753"/>
    </ligand>
</feature>